<gene>
    <name evidence="1" type="ORF">GN244_ATG07886</name>
</gene>
<evidence type="ECO:0000313" key="2">
    <source>
        <dbReference type="Proteomes" id="UP000602510"/>
    </source>
</evidence>
<name>A0A833TAA0_PHYIN</name>
<dbReference type="AlphaFoldDB" id="A0A833TAA0"/>
<accession>A0A833TAA0</accession>
<dbReference type="EMBL" id="WSZM01000157">
    <property type="protein sequence ID" value="KAF4039940.1"/>
    <property type="molecule type" value="Genomic_DNA"/>
</dbReference>
<proteinExistence type="predicted"/>
<organism evidence="1 2">
    <name type="scientific">Phytophthora infestans</name>
    <name type="common">Potato late blight agent</name>
    <name type="synonym">Botrytis infestans</name>
    <dbReference type="NCBI Taxonomy" id="4787"/>
    <lineage>
        <taxon>Eukaryota</taxon>
        <taxon>Sar</taxon>
        <taxon>Stramenopiles</taxon>
        <taxon>Oomycota</taxon>
        <taxon>Peronosporomycetes</taxon>
        <taxon>Peronosporales</taxon>
        <taxon>Peronosporaceae</taxon>
        <taxon>Phytophthora</taxon>
    </lineage>
</organism>
<evidence type="ECO:0000313" key="1">
    <source>
        <dbReference type="EMBL" id="KAF4039940.1"/>
    </source>
</evidence>
<protein>
    <submittedName>
        <fullName evidence="1">Uncharacterized protein</fullName>
    </submittedName>
</protein>
<reference evidence="1" key="1">
    <citation type="submission" date="2020-04" db="EMBL/GenBank/DDBJ databases">
        <title>Hybrid Assembly of Korean Phytophthora infestans isolates.</title>
        <authorList>
            <person name="Prokchorchik M."/>
            <person name="Lee Y."/>
            <person name="Seo J."/>
            <person name="Cho J.-H."/>
            <person name="Park Y.-E."/>
            <person name="Jang D.-C."/>
            <person name="Im J.-S."/>
            <person name="Choi J.-G."/>
            <person name="Park H.-J."/>
            <person name="Lee G.-B."/>
            <person name="Lee Y.-G."/>
            <person name="Hong S.-Y."/>
            <person name="Cho K."/>
            <person name="Sohn K.H."/>
        </authorList>
    </citation>
    <scope>NUCLEOTIDE SEQUENCE</scope>
    <source>
        <strain evidence="1">KR_1_A1</strain>
    </source>
</reference>
<sequence>MDDSQGAGPRALVVLAEVLKELKNALLAAASNEYAERLLIPDDRLDINTYIDADALADFRLTCAYGARQVAV</sequence>
<keyword evidence="2" id="KW-1185">Reference proteome</keyword>
<comment type="caution">
    <text evidence="1">The sequence shown here is derived from an EMBL/GenBank/DDBJ whole genome shotgun (WGS) entry which is preliminary data.</text>
</comment>
<dbReference type="Proteomes" id="UP000602510">
    <property type="component" value="Unassembled WGS sequence"/>
</dbReference>